<reference evidence="1 2" key="1">
    <citation type="journal article" date="2022" name="DNA Res.">
        <title>Chromosomal-level genome assembly of the orchid tree Bauhinia variegata (Leguminosae; Cercidoideae) supports the allotetraploid origin hypothesis of Bauhinia.</title>
        <authorList>
            <person name="Zhong Y."/>
            <person name="Chen Y."/>
            <person name="Zheng D."/>
            <person name="Pang J."/>
            <person name="Liu Y."/>
            <person name="Luo S."/>
            <person name="Meng S."/>
            <person name="Qian L."/>
            <person name="Wei D."/>
            <person name="Dai S."/>
            <person name="Zhou R."/>
        </authorList>
    </citation>
    <scope>NUCLEOTIDE SEQUENCE [LARGE SCALE GENOMIC DNA]</scope>
    <source>
        <strain evidence="1">BV-YZ2020</strain>
    </source>
</reference>
<evidence type="ECO:0000313" key="1">
    <source>
        <dbReference type="EMBL" id="KAI4323855.1"/>
    </source>
</evidence>
<keyword evidence="2" id="KW-1185">Reference proteome</keyword>
<evidence type="ECO:0000313" key="2">
    <source>
        <dbReference type="Proteomes" id="UP000828941"/>
    </source>
</evidence>
<accession>A0ACB9MN88</accession>
<organism evidence="1 2">
    <name type="scientific">Bauhinia variegata</name>
    <name type="common">Purple orchid tree</name>
    <name type="synonym">Phanera variegata</name>
    <dbReference type="NCBI Taxonomy" id="167791"/>
    <lineage>
        <taxon>Eukaryota</taxon>
        <taxon>Viridiplantae</taxon>
        <taxon>Streptophyta</taxon>
        <taxon>Embryophyta</taxon>
        <taxon>Tracheophyta</taxon>
        <taxon>Spermatophyta</taxon>
        <taxon>Magnoliopsida</taxon>
        <taxon>eudicotyledons</taxon>
        <taxon>Gunneridae</taxon>
        <taxon>Pentapetalae</taxon>
        <taxon>rosids</taxon>
        <taxon>fabids</taxon>
        <taxon>Fabales</taxon>
        <taxon>Fabaceae</taxon>
        <taxon>Cercidoideae</taxon>
        <taxon>Cercideae</taxon>
        <taxon>Bauhiniinae</taxon>
        <taxon>Bauhinia</taxon>
    </lineage>
</organism>
<name>A0ACB9MN88_BAUVA</name>
<dbReference type="EMBL" id="CM039434">
    <property type="protein sequence ID" value="KAI4323855.1"/>
    <property type="molecule type" value="Genomic_DNA"/>
</dbReference>
<gene>
    <name evidence="1" type="ORF">L6164_023430</name>
</gene>
<protein>
    <submittedName>
        <fullName evidence="1">Uncharacterized protein</fullName>
    </submittedName>
</protein>
<dbReference type="Proteomes" id="UP000828941">
    <property type="component" value="Chromosome 9"/>
</dbReference>
<comment type="caution">
    <text evidence="1">The sequence shown here is derived from an EMBL/GenBank/DDBJ whole genome shotgun (WGS) entry which is preliminary data.</text>
</comment>
<sequence length="200" mass="22304">MEFSESKVTWPAALLEDSPSSSKKNDLLNKSTSYSKDYFHDNSIFTCSLQRLAAAIKEIKEVDSPRRISIVATGFGGNLQASSTQLPEKLCTWLVDKFDVDSCSLNVHGVKLGLRPTNVTNMLGICDGGEAISLRMQSTKIDQIRSLYNLPNWAIYLDKLLTDVVSSSKPIEEFTVKFILYIFGSFLLPTDKMIVHEEIA</sequence>
<proteinExistence type="predicted"/>